<dbReference type="EMBL" id="GBEZ01005976">
    <property type="protein sequence ID" value="JAC79387.1"/>
    <property type="molecule type" value="Transcribed_RNA"/>
</dbReference>
<evidence type="ECO:0000259" key="5">
    <source>
        <dbReference type="PROSITE" id="PS50102"/>
    </source>
</evidence>
<dbReference type="InterPro" id="IPR026896">
    <property type="entry name" value="CSTF_C"/>
</dbReference>
<feature type="compositionally biased region" description="Gly residues" evidence="4">
    <location>
        <begin position="304"/>
        <end position="342"/>
    </location>
</feature>
<dbReference type="SMART" id="SM00360">
    <property type="entry name" value="RRM"/>
    <property type="match status" value="1"/>
</dbReference>
<dbReference type="AlphaFoldDB" id="A0A061RP61"/>
<evidence type="ECO:0000313" key="6">
    <source>
        <dbReference type="EMBL" id="JAC73753.1"/>
    </source>
</evidence>
<feature type="compositionally biased region" description="Pro residues" evidence="4">
    <location>
        <begin position="276"/>
        <end position="293"/>
    </location>
</feature>
<dbReference type="Pfam" id="PF00076">
    <property type="entry name" value="RRM_1"/>
    <property type="match status" value="1"/>
</dbReference>
<dbReference type="SUPFAM" id="SSF54928">
    <property type="entry name" value="RNA-binding domain, RBD"/>
    <property type="match status" value="1"/>
</dbReference>
<dbReference type="PANTHER" id="PTHR45735">
    <property type="entry name" value="CLEAVAGE STIMULATION FACTOR SUBUNIT 2"/>
    <property type="match status" value="1"/>
</dbReference>
<keyword evidence="2" id="KW-0539">Nucleus</keyword>
<feature type="compositionally biased region" description="Low complexity" evidence="4">
    <location>
        <begin position="224"/>
        <end position="268"/>
    </location>
</feature>
<evidence type="ECO:0000256" key="3">
    <source>
        <dbReference type="PROSITE-ProRule" id="PRU00176"/>
    </source>
</evidence>
<gene>
    <name evidence="6" type="primary">RNA15</name>
    <name evidence="7" type="ORF">TSPGSL018_12834</name>
    <name evidence="6" type="ORF">TSPGSL018_27979</name>
</gene>
<evidence type="ECO:0000256" key="4">
    <source>
        <dbReference type="SAM" id="MobiDB-lite"/>
    </source>
</evidence>
<dbReference type="GO" id="GO:0003729">
    <property type="term" value="F:mRNA binding"/>
    <property type="evidence" value="ECO:0007669"/>
    <property type="project" value="TreeGrafter"/>
</dbReference>
<evidence type="ECO:0000256" key="1">
    <source>
        <dbReference type="ARBA" id="ARBA00004123"/>
    </source>
</evidence>
<comment type="subcellular location">
    <subcellularLocation>
        <location evidence="1">Nucleus</location>
    </subcellularLocation>
</comment>
<protein>
    <submittedName>
        <fullName evidence="6">Cleavage stimulation factor subunit 2</fullName>
    </submittedName>
</protein>
<feature type="compositionally biased region" description="Basic and acidic residues" evidence="4">
    <location>
        <begin position="85"/>
        <end position="96"/>
    </location>
</feature>
<dbReference type="InterPro" id="IPR012677">
    <property type="entry name" value="Nucleotide-bd_a/b_plait_sf"/>
</dbReference>
<feature type="compositionally biased region" description="Low complexity" evidence="4">
    <location>
        <begin position="369"/>
        <end position="392"/>
    </location>
</feature>
<dbReference type="GO" id="GO:0031124">
    <property type="term" value="P:mRNA 3'-end processing"/>
    <property type="evidence" value="ECO:0007669"/>
    <property type="project" value="InterPro"/>
</dbReference>
<dbReference type="GO" id="GO:0005847">
    <property type="term" value="C:mRNA cleavage and polyadenylation specificity factor complex"/>
    <property type="evidence" value="ECO:0007669"/>
    <property type="project" value="TreeGrafter"/>
</dbReference>
<feature type="region of interest" description="Disordered" evidence="4">
    <location>
        <begin position="85"/>
        <end position="109"/>
    </location>
</feature>
<dbReference type="Gene3D" id="3.30.70.330">
    <property type="match status" value="1"/>
</dbReference>
<reference evidence="6" key="1">
    <citation type="submission" date="2014-05" db="EMBL/GenBank/DDBJ databases">
        <title>The transcriptome of the halophilic microalga Tetraselmis sp. GSL018 isolated from the Great Salt Lake, Utah.</title>
        <authorList>
            <person name="Jinkerson R.E."/>
            <person name="D'Adamo S."/>
            <person name="Posewitz M.C."/>
        </authorList>
    </citation>
    <scope>NUCLEOTIDE SEQUENCE</scope>
    <source>
        <strain evidence="6">GSL018</strain>
    </source>
</reference>
<sequence>MSRVPGATIFIGNIPYDISESKLSDLFSEAGPIKSLRLVTDRDSGKPKGYGFCEYFDAATAEIAMRNLNGHEVGGRSLRVDFADDASRSRDWEKRQGQSSGRSEAKPGIKTVGMATAASAAGSLAAALGDFGSTAADGSDALTKTLAGMTKPQMYEVMSQMKALVAQNRVQARQILLANPQLTKALFQTQIILGMVKNPMAAVQPQQQPLQMPAAGGGMPPQMPQHQPQGNGMAAGPHPAGAAAPAMPMGLPSSHGPPQGMMGAPAGHGYVGPPGGAGPPFPGVPSSGGPPPGMLQMPPFSGAGPMGGSMPGPMGQGPGPGPQGMGQYHGGGGGLPGLGQPGGPSQFHGDPPPPLGGSMGFGGPLRDSMQMQMPHGMSQPMQQQQQQQQDMGPGRGQGPYGHAPGSPPSQQQPPQQGMQLAPEAQQALMDQVMNLTPQQIERLPEEHRRQVLQLQQQIRQQQQQQHH</sequence>
<dbReference type="InterPro" id="IPR035979">
    <property type="entry name" value="RBD_domain_sf"/>
</dbReference>
<dbReference type="CDD" id="cd12398">
    <property type="entry name" value="RRM_CSTF2_RNA15_like"/>
    <property type="match status" value="1"/>
</dbReference>
<keyword evidence="3" id="KW-0694">RNA-binding</keyword>
<feature type="domain" description="RRM" evidence="5">
    <location>
        <begin position="7"/>
        <end position="85"/>
    </location>
</feature>
<dbReference type="Gene3D" id="1.10.20.70">
    <property type="entry name" value="Transcription termination and cleavage factor, C-terminal domain"/>
    <property type="match status" value="1"/>
</dbReference>
<dbReference type="Pfam" id="PF14327">
    <property type="entry name" value="CSTF2_hinge"/>
    <property type="match status" value="1"/>
</dbReference>
<proteinExistence type="predicted"/>
<dbReference type="InterPro" id="IPR038192">
    <property type="entry name" value="CSTF_C_sf"/>
</dbReference>
<organism evidence="6">
    <name type="scientific">Tetraselmis sp. GSL018</name>
    <dbReference type="NCBI Taxonomy" id="582737"/>
    <lineage>
        <taxon>Eukaryota</taxon>
        <taxon>Viridiplantae</taxon>
        <taxon>Chlorophyta</taxon>
        <taxon>core chlorophytes</taxon>
        <taxon>Chlorodendrophyceae</taxon>
        <taxon>Chlorodendrales</taxon>
        <taxon>Chlorodendraceae</taxon>
        <taxon>Tetraselmis</taxon>
    </lineage>
</organism>
<evidence type="ECO:0000313" key="7">
    <source>
        <dbReference type="EMBL" id="JAC79387.1"/>
    </source>
</evidence>
<feature type="region of interest" description="Disordered" evidence="4">
    <location>
        <begin position="212"/>
        <end position="467"/>
    </location>
</feature>
<accession>A0A061RP61</accession>
<dbReference type="PROSITE" id="PS50102">
    <property type="entry name" value="RRM"/>
    <property type="match status" value="1"/>
</dbReference>
<dbReference type="Pfam" id="PF14304">
    <property type="entry name" value="CSTF_C"/>
    <property type="match status" value="1"/>
</dbReference>
<dbReference type="PANTHER" id="PTHR45735:SF2">
    <property type="entry name" value="CLEAVAGE STIMULATION FACTOR SUBUNIT 2"/>
    <property type="match status" value="1"/>
</dbReference>
<dbReference type="InterPro" id="IPR025742">
    <property type="entry name" value="CSTF2_hinge"/>
</dbReference>
<dbReference type="InterPro" id="IPR000504">
    <property type="entry name" value="RRM_dom"/>
</dbReference>
<feature type="compositionally biased region" description="Low complexity" evidence="4">
    <location>
        <begin position="451"/>
        <end position="467"/>
    </location>
</feature>
<name>A0A061RP61_9CHLO</name>
<dbReference type="Gene3D" id="1.25.40.630">
    <property type="match status" value="1"/>
</dbReference>
<evidence type="ECO:0000256" key="2">
    <source>
        <dbReference type="ARBA" id="ARBA00023242"/>
    </source>
</evidence>
<dbReference type="EMBL" id="GBEZ01012107">
    <property type="protein sequence ID" value="JAC73753.1"/>
    <property type="molecule type" value="Transcribed_RNA"/>
</dbReference>